<keyword evidence="6" id="KW-1185">Reference proteome</keyword>
<dbReference type="Proteomes" id="UP000554520">
    <property type="component" value="Unassembled WGS sequence"/>
</dbReference>
<dbReference type="InterPro" id="IPR046335">
    <property type="entry name" value="LacI/GalR-like_sensor"/>
</dbReference>
<dbReference type="SUPFAM" id="SSF47413">
    <property type="entry name" value="lambda repressor-like DNA-binding domains"/>
    <property type="match status" value="1"/>
</dbReference>
<evidence type="ECO:0000256" key="3">
    <source>
        <dbReference type="ARBA" id="ARBA00023163"/>
    </source>
</evidence>
<dbReference type="PANTHER" id="PTHR30146:SF154">
    <property type="entry name" value="TRANSCRIPTION REGULATOR, MEMBER OF GALR FAMILY"/>
    <property type="match status" value="1"/>
</dbReference>
<dbReference type="Pfam" id="PF00356">
    <property type="entry name" value="LacI"/>
    <property type="match status" value="1"/>
</dbReference>
<sequence>MNQPIKTMEDFSAFVGLSRPTVSKYFNDPTSVRKKTRDIIEAAIKKSGFRPNIFAVNLNRRRTNILGIIVPNSTDPFYMALTRRIEGIAEQTGYLAFVLSSDGKPELEERAIETFKSMNVAGAIIGPLGVKSHHDKLAKLGESIPLIYVDSPLDATSPFVGTDNRQSFKLIVDYLTRSGDQPCYFGMSPVNSNAYERRDAYNEAMKNLNLEPRFVKVDPGLTWEFEKFAFDATTRILREGGFPTKTVLCATDRIAFGVVAAAYQAGLKVGRGADCDLRVAGHDDQPLSRYMCPPLTTVAQNYNEIGRLAIKLLFDKLGENDEAKIEIPADQRILLNAEIMLRMSA</sequence>
<dbReference type="GO" id="GO:0003700">
    <property type="term" value="F:DNA-binding transcription factor activity"/>
    <property type="evidence" value="ECO:0007669"/>
    <property type="project" value="TreeGrafter"/>
</dbReference>
<dbReference type="InterPro" id="IPR000843">
    <property type="entry name" value="HTH_LacI"/>
</dbReference>
<evidence type="ECO:0000256" key="1">
    <source>
        <dbReference type="ARBA" id="ARBA00023015"/>
    </source>
</evidence>
<keyword evidence="3" id="KW-0804">Transcription</keyword>
<dbReference type="Pfam" id="PF13377">
    <property type="entry name" value="Peripla_BP_3"/>
    <property type="match status" value="1"/>
</dbReference>
<dbReference type="PROSITE" id="PS50932">
    <property type="entry name" value="HTH_LACI_2"/>
    <property type="match status" value="1"/>
</dbReference>
<dbReference type="Gene3D" id="1.10.260.40">
    <property type="entry name" value="lambda repressor-like DNA-binding domains"/>
    <property type="match status" value="1"/>
</dbReference>
<dbReference type="AlphaFoldDB" id="A0A839UCX5"/>
<keyword evidence="2 5" id="KW-0238">DNA-binding</keyword>
<comment type="caution">
    <text evidence="5">The sequence shown here is derived from an EMBL/GenBank/DDBJ whole genome shotgun (WGS) entry which is preliminary data.</text>
</comment>
<dbReference type="InterPro" id="IPR010982">
    <property type="entry name" value="Lambda_DNA-bd_dom_sf"/>
</dbReference>
<evidence type="ECO:0000256" key="2">
    <source>
        <dbReference type="ARBA" id="ARBA00023125"/>
    </source>
</evidence>
<proteinExistence type="predicted"/>
<reference evidence="5 6" key="1">
    <citation type="submission" date="2020-08" db="EMBL/GenBank/DDBJ databases">
        <title>Genomic Encyclopedia of Type Strains, Phase III (KMG-III): the genomes of soil and plant-associated and newly described type strains.</title>
        <authorList>
            <person name="Whitman W."/>
        </authorList>
    </citation>
    <scope>NUCLEOTIDE SEQUENCE [LARGE SCALE GENOMIC DNA]</scope>
    <source>
        <strain evidence="5 6">CECT 7015</strain>
    </source>
</reference>
<feature type="domain" description="HTH lacI-type" evidence="4">
    <location>
        <begin position="6"/>
        <end position="60"/>
    </location>
</feature>
<dbReference type="EMBL" id="JACHXN010000014">
    <property type="protein sequence ID" value="MBB3147724.1"/>
    <property type="molecule type" value="Genomic_DNA"/>
</dbReference>
<organism evidence="5 6">
    <name type="scientific">Phyllobacterium trifolii</name>
    <dbReference type="NCBI Taxonomy" id="300193"/>
    <lineage>
        <taxon>Bacteria</taxon>
        <taxon>Pseudomonadati</taxon>
        <taxon>Pseudomonadota</taxon>
        <taxon>Alphaproteobacteria</taxon>
        <taxon>Hyphomicrobiales</taxon>
        <taxon>Phyllobacteriaceae</taxon>
        <taxon>Phyllobacterium</taxon>
    </lineage>
</organism>
<dbReference type="Gene3D" id="3.40.50.2300">
    <property type="match status" value="2"/>
</dbReference>
<dbReference type="SUPFAM" id="SSF53822">
    <property type="entry name" value="Periplasmic binding protein-like I"/>
    <property type="match status" value="1"/>
</dbReference>
<dbReference type="CDD" id="cd06267">
    <property type="entry name" value="PBP1_LacI_sugar_binding-like"/>
    <property type="match status" value="1"/>
</dbReference>
<dbReference type="GO" id="GO:0000976">
    <property type="term" value="F:transcription cis-regulatory region binding"/>
    <property type="evidence" value="ECO:0007669"/>
    <property type="project" value="TreeGrafter"/>
</dbReference>
<dbReference type="InterPro" id="IPR028082">
    <property type="entry name" value="Peripla_BP_I"/>
</dbReference>
<accession>A0A839UCX5</accession>
<protein>
    <submittedName>
        <fullName evidence="5">DNA-binding LacI/PurR family transcriptional regulator</fullName>
    </submittedName>
</protein>
<name>A0A839UCX5_9HYPH</name>
<dbReference type="SMART" id="SM00354">
    <property type="entry name" value="HTH_LACI"/>
    <property type="match status" value="1"/>
</dbReference>
<evidence type="ECO:0000313" key="6">
    <source>
        <dbReference type="Proteomes" id="UP000554520"/>
    </source>
</evidence>
<evidence type="ECO:0000259" key="4">
    <source>
        <dbReference type="PROSITE" id="PS50932"/>
    </source>
</evidence>
<gene>
    <name evidence="5" type="ORF">FHS21_004156</name>
</gene>
<dbReference type="CDD" id="cd01392">
    <property type="entry name" value="HTH_LacI"/>
    <property type="match status" value="1"/>
</dbReference>
<keyword evidence="1" id="KW-0805">Transcription regulation</keyword>
<dbReference type="PANTHER" id="PTHR30146">
    <property type="entry name" value="LACI-RELATED TRANSCRIPTIONAL REPRESSOR"/>
    <property type="match status" value="1"/>
</dbReference>
<evidence type="ECO:0000313" key="5">
    <source>
        <dbReference type="EMBL" id="MBB3147724.1"/>
    </source>
</evidence>